<dbReference type="AlphaFoldDB" id="A0A0U1X285"/>
<dbReference type="InterPro" id="IPR001694">
    <property type="entry name" value="NADH_UbQ_OxRdtase_su1/FPO"/>
</dbReference>
<feature type="transmembrane region" description="Helical" evidence="9">
    <location>
        <begin position="99"/>
        <end position="123"/>
    </location>
</feature>
<protein>
    <recommendedName>
        <fullName evidence="3 8">NADH-ubiquinone oxidoreductase chain 1</fullName>
        <ecNumber evidence="8">7.1.1.2</ecNumber>
    </recommendedName>
</protein>
<comment type="subcellular location">
    <subcellularLocation>
        <location evidence="1">Membrane</location>
        <topology evidence="1">Multi-pass membrane protein</topology>
    </subcellularLocation>
    <subcellularLocation>
        <location evidence="7">Mitochondrion inner membrane</location>
        <topology evidence="7">Multi-pass membrane protein</topology>
    </subcellularLocation>
</comment>
<proteinExistence type="inferred from homology"/>
<feature type="transmembrane region" description="Helical" evidence="9">
    <location>
        <begin position="294"/>
        <end position="313"/>
    </location>
</feature>
<dbReference type="GO" id="GO:0008137">
    <property type="term" value="F:NADH dehydrogenase (ubiquinone) activity"/>
    <property type="evidence" value="ECO:0007669"/>
    <property type="project" value="UniProtKB-EC"/>
</dbReference>
<feature type="transmembrane region" description="Helical" evidence="9">
    <location>
        <begin position="72"/>
        <end position="92"/>
    </location>
</feature>
<feature type="transmembrane region" description="Helical" evidence="9">
    <location>
        <begin position="143"/>
        <end position="161"/>
    </location>
</feature>
<reference evidence="10" key="1">
    <citation type="journal article" date="2014" name="Mitochondrial DNA">
        <title>Complete mitochondrial genome of Sipunculus nudus (Sipuncula, Sipunculidae).</title>
        <authorList>
            <person name="Song S.X."/>
            <person name="Ding S.X."/>
            <person name="Yan Q.P."/>
            <person name="Qin Y.X."/>
        </authorList>
    </citation>
    <scope>NUCLEOTIDE SEQUENCE</scope>
</reference>
<keyword evidence="5 9" id="KW-1133">Transmembrane helix</keyword>
<evidence type="ECO:0000256" key="3">
    <source>
        <dbReference type="ARBA" id="ARBA00021009"/>
    </source>
</evidence>
<evidence type="ECO:0000256" key="7">
    <source>
        <dbReference type="RuleBase" id="RU000471"/>
    </source>
</evidence>
<evidence type="ECO:0000256" key="9">
    <source>
        <dbReference type="SAM" id="Phobius"/>
    </source>
</evidence>
<evidence type="ECO:0000256" key="5">
    <source>
        <dbReference type="ARBA" id="ARBA00022989"/>
    </source>
</evidence>
<dbReference type="EC" id="7.1.1.2" evidence="8"/>
<dbReference type="PROSITE" id="PS00668">
    <property type="entry name" value="COMPLEX1_ND1_2"/>
    <property type="match status" value="1"/>
</dbReference>
<evidence type="ECO:0000256" key="6">
    <source>
        <dbReference type="ARBA" id="ARBA00023136"/>
    </source>
</evidence>
<feature type="transmembrane region" description="Helical" evidence="9">
    <location>
        <begin position="252"/>
        <end position="274"/>
    </location>
</feature>
<dbReference type="Pfam" id="PF00146">
    <property type="entry name" value="NADHdh"/>
    <property type="match status" value="1"/>
</dbReference>
<name>A0A0U1X285_SIPNU</name>
<comment type="similarity">
    <text evidence="2 7">Belongs to the complex I subunit 1 family.</text>
</comment>
<comment type="catalytic activity">
    <reaction evidence="8">
        <text>a ubiquinone + NADH + 5 H(+)(in) = a ubiquinol + NAD(+) + 4 H(+)(out)</text>
        <dbReference type="Rhea" id="RHEA:29091"/>
        <dbReference type="Rhea" id="RHEA-COMP:9565"/>
        <dbReference type="Rhea" id="RHEA-COMP:9566"/>
        <dbReference type="ChEBI" id="CHEBI:15378"/>
        <dbReference type="ChEBI" id="CHEBI:16389"/>
        <dbReference type="ChEBI" id="CHEBI:17976"/>
        <dbReference type="ChEBI" id="CHEBI:57540"/>
        <dbReference type="ChEBI" id="CHEBI:57945"/>
        <dbReference type="EC" id="7.1.1.2"/>
    </reaction>
</comment>
<evidence type="ECO:0000313" key="10">
    <source>
        <dbReference type="EMBL" id="AIE44507.1"/>
    </source>
</evidence>
<dbReference type="PANTHER" id="PTHR11432">
    <property type="entry name" value="NADH DEHYDROGENASE SUBUNIT 1"/>
    <property type="match status" value="1"/>
</dbReference>
<evidence type="ECO:0000256" key="2">
    <source>
        <dbReference type="ARBA" id="ARBA00010535"/>
    </source>
</evidence>
<feature type="transmembrane region" description="Helical" evidence="9">
    <location>
        <begin position="222"/>
        <end position="245"/>
    </location>
</feature>
<keyword evidence="7" id="KW-0520">NAD</keyword>
<dbReference type="PROSITE" id="PS00667">
    <property type="entry name" value="COMPLEX1_ND1_1"/>
    <property type="match status" value="1"/>
</dbReference>
<dbReference type="HAMAP" id="MF_01350">
    <property type="entry name" value="NDH1_NuoH"/>
    <property type="match status" value="1"/>
</dbReference>
<evidence type="ECO:0000256" key="8">
    <source>
        <dbReference type="RuleBase" id="RU000473"/>
    </source>
</evidence>
<keyword evidence="4 7" id="KW-0812">Transmembrane</keyword>
<gene>
    <name evidence="10" type="primary">ND1</name>
</gene>
<keyword evidence="6 9" id="KW-0472">Membrane</keyword>
<geneLocation type="mitochondrion" evidence="10"/>
<dbReference type="PANTHER" id="PTHR11432:SF3">
    <property type="entry name" value="NADH-UBIQUINONE OXIDOREDUCTASE CHAIN 1"/>
    <property type="match status" value="1"/>
</dbReference>
<evidence type="ECO:0000256" key="4">
    <source>
        <dbReference type="ARBA" id="ARBA00022692"/>
    </source>
</evidence>
<accession>A0A0U1X285</accession>
<feature type="transmembrane region" description="Helical" evidence="9">
    <location>
        <begin position="173"/>
        <end position="193"/>
    </location>
</feature>
<keyword evidence="8" id="KW-0830">Ubiquinone</keyword>
<dbReference type="EMBL" id="KJ754934">
    <property type="protein sequence ID" value="AIE44507.1"/>
    <property type="molecule type" value="Genomic_DNA"/>
</dbReference>
<sequence length="314" mass="35239">MSISFTLTLIITVLMAALAMAFYTLVERKVLGYAQTRKGPNKVGLMGLPQPFADALKLFTKELSVPQMANKAPFMVAPMMSLFLALALWPLYPSMTPTFYFTFGTLFFLMISSLNVYTTLGAGWSSNSKYALLGALRGVAQTISYEISMVLILLTPLIMLMTTSLSDMATNRFLLPAFIIPPLLFMWFATILAETNRTPFDFAEGESELVSGFNTEYSSGTFALIFMAEYLNILFMSLITSFFFLPLNGKSFLMIWPALMMLKATFLAFLFIWVRATMPRMRYDRLMALTWKSFLPASLAILLPITTIASIFIQ</sequence>
<organism evidence="10">
    <name type="scientific">Sipunculus nudus</name>
    <name type="common">Sipunculan worm</name>
    <dbReference type="NCBI Taxonomy" id="6446"/>
    <lineage>
        <taxon>Eukaryota</taxon>
        <taxon>Metazoa</taxon>
        <taxon>Spiralia</taxon>
        <taxon>Lophotrochozoa</taxon>
        <taxon>Annelida</taxon>
        <taxon>Sipuncula</taxon>
        <taxon>Sipunculidea</taxon>
        <taxon>Golfingiida</taxon>
        <taxon>Sipunculidae</taxon>
        <taxon>Sipunculus</taxon>
    </lineage>
</organism>
<dbReference type="InterPro" id="IPR018086">
    <property type="entry name" value="NADH_UbQ_OxRdtase_su1_CS"/>
</dbReference>
<dbReference type="GO" id="GO:0005743">
    <property type="term" value="C:mitochondrial inner membrane"/>
    <property type="evidence" value="ECO:0007669"/>
    <property type="project" value="UniProtKB-SubCell"/>
</dbReference>
<dbReference type="GO" id="GO:0009060">
    <property type="term" value="P:aerobic respiration"/>
    <property type="evidence" value="ECO:0007669"/>
    <property type="project" value="TreeGrafter"/>
</dbReference>
<keyword evidence="8 10" id="KW-0496">Mitochondrion</keyword>
<evidence type="ECO:0000256" key="1">
    <source>
        <dbReference type="ARBA" id="ARBA00004141"/>
    </source>
</evidence>
<dbReference type="GO" id="GO:0003954">
    <property type="term" value="F:NADH dehydrogenase activity"/>
    <property type="evidence" value="ECO:0007669"/>
    <property type="project" value="TreeGrafter"/>
</dbReference>